<dbReference type="Proteomes" id="UP000010878">
    <property type="component" value="Chromosome"/>
</dbReference>
<feature type="transmembrane region" description="Helical" evidence="1">
    <location>
        <begin position="62"/>
        <end position="84"/>
    </location>
</feature>
<feature type="transmembrane region" description="Helical" evidence="1">
    <location>
        <begin position="91"/>
        <end position="112"/>
    </location>
</feature>
<keyword evidence="3" id="KW-1185">Reference proteome</keyword>
<sequence length="202" mass="21726">MIREQLTELWRRFGTTHPLPWGLAIGIGVLVALAVTSADPFAALDSETVRELVRHADGSVQYVLIFLLAAVPILEILVVVPVGIGLGLDPLAVAVFAFFGNVLPIYGIIVLYERLQTWWEGRTDSSGTPSKRRALALWNRYGLPGLALVSPVATGVHLAAAIALAVGSRKRSVAVWMTASIALWTILFTAGTYYGIGYLTGL</sequence>
<dbReference type="STRING" id="694430.Natoc_3095"/>
<dbReference type="eggNOG" id="arCOG01330">
    <property type="taxonomic scope" value="Archaea"/>
</dbReference>
<evidence type="ECO:0000313" key="2">
    <source>
        <dbReference type="EMBL" id="AGB38838.1"/>
    </source>
</evidence>
<feature type="transmembrane region" description="Helical" evidence="1">
    <location>
        <begin position="21"/>
        <end position="42"/>
    </location>
</feature>
<dbReference type="InterPro" id="IPR009577">
    <property type="entry name" value="Sm_multidrug_ex"/>
</dbReference>
<dbReference type="EMBL" id="CP003929">
    <property type="protein sequence ID" value="AGB38838.1"/>
    <property type="molecule type" value="Genomic_DNA"/>
</dbReference>
<dbReference type="AlphaFoldDB" id="L0K420"/>
<reference evidence="2 3" key="1">
    <citation type="submission" date="2012-11" db="EMBL/GenBank/DDBJ databases">
        <title>FINISHED of Natronococcus occultus SP4, DSM 3396.</title>
        <authorList>
            <consortium name="DOE Joint Genome Institute"/>
            <person name="Eisen J."/>
            <person name="Huntemann M."/>
            <person name="Wei C.-L."/>
            <person name="Han J."/>
            <person name="Detter J.C."/>
            <person name="Han C."/>
            <person name="Tapia R."/>
            <person name="Chen A."/>
            <person name="Kyrpides N."/>
            <person name="Mavromatis K."/>
            <person name="Markowitz V."/>
            <person name="Szeto E."/>
            <person name="Ivanova N."/>
            <person name="Mikhailova N."/>
            <person name="Ovchinnikova G."/>
            <person name="Pagani I."/>
            <person name="Pati A."/>
            <person name="Goodwin L."/>
            <person name="Nordberg H.P."/>
            <person name="Cantor M.N."/>
            <person name="Hua S.X."/>
            <person name="Woyke T."/>
            <person name="Eisen J."/>
            <person name="Klenk H.-P."/>
            <person name="Klenk H.-P."/>
        </authorList>
    </citation>
    <scope>NUCLEOTIDE SEQUENCE [LARGE SCALE GENOMIC DNA]</scope>
    <source>
        <strain evidence="2 3">SP4</strain>
    </source>
</reference>
<gene>
    <name evidence="2" type="ORF">Natoc_3095</name>
</gene>
<evidence type="ECO:0000313" key="3">
    <source>
        <dbReference type="Proteomes" id="UP000010878"/>
    </source>
</evidence>
<proteinExistence type="predicted"/>
<name>L0K420_9EURY</name>
<keyword evidence="1" id="KW-1133">Transmembrane helix</keyword>
<evidence type="ECO:0000256" key="1">
    <source>
        <dbReference type="SAM" id="Phobius"/>
    </source>
</evidence>
<keyword evidence="1" id="KW-0812">Transmembrane</keyword>
<dbReference type="Pfam" id="PF06695">
    <property type="entry name" value="Sm_multidrug_ex"/>
    <property type="match status" value="1"/>
</dbReference>
<organism evidence="2 3">
    <name type="scientific">Natronococcus occultus SP4</name>
    <dbReference type="NCBI Taxonomy" id="694430"/>
    <lineage>
        <taxon>Archaea</taxon>
        <taxon>Methanobacteriati</taxon>
        <taxon>Methanobacteriota</taxon>
        <taxon>Stenosarchaea group</taxon>
        <taxon>Halobacteria</taxon>
        <taxon>Halobacteriales</taxon>
        <taxon>Natrialbaceae</taxon>
        <taxon>Natronococcus</taxon>
    </lineage>
</organism>
<dbReference type="KEGG" id="nou:Natoc_3095"/>
<protein>
    <submittedName>
        <fullName evidence="2">Putative small multi-drug export protein</fullName>
    </submittedName>
</protein>
<dbReference type="RefSeq" id="WP_015322277.1">
    <property type="nucleotide sequence ID" value="NC_019974.1"/>
</dbReference>
<feature type="transmembrane region" description="Helical" evidence="1">
    <location>
        <begin position="173"/>
        <end position="196"/>
    </location>
</feature>
<dbReference type="HOGENOM" id="CLU_117037_0_0_2"/>
<dbReference type="OrthoDB" id="70322at2157"/>
<dbReference type="GeneID" id="14403482"/>
<feature type="transmembrane region" description="Helical" evidence="1">
    <location>
        <begin position="141"/>
        <end position="166"/>
    </location>
</feature>
<accession>L0K420</accession>
<keyword evidence="1" id="KW-0472">Membrane</keyword>